<protein>
    <submittedName>
        <fullName evidence="3">Uncharacterized protein</fullName>
    </submittedName>
</protein>
<dbReference type="EMBL" id="BMMP01000002">
    <property type="protein sequence ID" value="GGO44335.1"/>
    <property type="molecule type" value="Genomic_DNA"/>
</dbReference>
<gene>
    <name evidence="3" type="ORF">GCM10012287_09680</name>
</gene>
<name>A0ABQ2LXB0_9ACTN</name>
<feature type="chain" id="PRO_5046221602" evidence="2">
    <location>
        <begin position="28"/>
        <end position="213"/>
    </location>
</feature>
<accession>A0ABQ2LXB0</accession>
<reference evidence="4" key="1">
    <citation type="journal article" date="2019" name="Int. J. Syst. Evol. Microbiol.">
        <title>The Global Catalogue of Microorganisms (GCM) 10K type strain sequencing project: providing services to taxonomists for standard genome sequencing and annotation.</title>
        <authorList>
            <consortium name="The Broad Institute Genomics Platform"/>
            <consortium name="The Broad Institute Genome Sequencing Center for Infectious Disease"/>
            <person name="Wu L."/>
            <person name="Ma J."/>
        </authorList>
    </citation>
    <scope>NUCLEOTIDE SEQUENCE [LARGE SCALE GENOMIC DNA]</scope>
    <source>
        <strain evidence="4">CGMCC 4.7178</strain>
    </source>
</reference>
<organism evidence="3 4">
    <name type="scientific">Streptomyces daqingensis</name>
    <dbReference type="NCBI Taxonomy" id="1472640"/>
    <lineage>
        <taxon>Bacteria</taxon>
        <taxon>Bacillati</taxon>
        <taxon>Actinomycetota</taxon>
        <taxon>Actinomycetes</taxon>
        <taxon>Kitasatosporales</taxon>
        <taxon>Streptomycetaceae</taxon>
        <taxon>Streptomyces</taxon>
    </lineage>
</organism>
<comment type="caution">
    <text evidence="3">The sequence shown here is derived from an EMBL/GenBank/DDBJ whole genome shotgun (WGS) entry which is preliminary data.</text>
</comment>
<feature type="signal peptide" evidence="2">
    <location>
        <begin position="1"/>
        <end position="27"/>
    </location>
</feature>
<dbReference type="RefSeq" id="WP_189035762.1">
    <property type="nucleotide sequence ID" value="NZ_BMMP01000002.1"/>
</dbReference>
<dbReference type="InterPro" id="IPR043857">
    <property type="entry name" value="DUF5819"/>
</dbReference>
<evidence type="ECO:0000313" key="4">
    <source>
        <dbReference type="Proteomes" id="UP000631535"/>
    </source>
</evidence>
<evidence type="ECO:0000313" key="3">
    <source>
        <dbReference type="EMBL" id="GGO44335.1"/>
    </source>
</evidence>
<sequence length="213" mass="24271">MTRRIRNIRRVALLCGVALLGSHFMLAALSQAPLSPAKLRYHGPVNEYLAPYFTQNWLLFAPVPLSDDQGILARARCGSGSVTRYYDVTSQHIERVHGSRFFPSRMSRLVTNSLQQIHNTDEVMERYRVKAQNDKKPLPPLMPHEKASRDEAVDFLSRYASDQHPPACGGRRPHAVQVRMYVHELPPWSRRDQPADSGKVSVEDFPWREVGSL</sequence>
<evidence type="ECO:0000256" key="1">
    <source>
        <dbReference type="SAM" id="MobiDB-lite"/>
    </source>
</evidence>
<evidence type="ECO:0000256" key="2">
    <source>
        <dbReference type="SAM" id="SignalP"/>
    </source>
</evidence>
<keyword evidence="4" id="KW-1185">Reference proteome</keyword>
<proteinExistence type="predicted"/>
<feature type="region of interest" description="Disordered" evidence="1">
    <location>
        <begin position="186"/>
        <end position="213"/>
    </location>
</feature>
<dbReference type="Pfam" id="PF19136">
    <property type="entry name" value="DUF5819"/>
    <property type="match status" value="1"/>
</dbReference>
<keyword evidence="2" id="KW-0732">Signal</keyword>
<dbReference type="Proteomes" id="UP000631535">
    <property type="component" value="Unassembled WGS sequence"/>
</dbReference>